<protein>
    <submittedName>
        <fullName evidence="1">Uncharacterized protein</fullName>
    </submittedName>
</protein>
<proteinExistence type="predicted"/>
<reference evidence="1 2" key="1">
    <citation type="journal article" date="2018" name="Nat. Ecol. Evol.">
        <title>Pezizomycetes genomes reveal the molecular basis of ectomycorrhizal truffle lifestyle.</title>
        <authorList>
            <person name="Murat C."/>
            <person name="Payen T."/>
            <person name="Noel B."/>
            <person name="Kuo A."/>
            <person name="Morin E."/>
            <person name="Chen J."/>
            <person name="Kohler A."/>
            <person name="Krizsan K."/>
            <person name="Balestrini R."/>
            <person name="Da Silva C."/>
            <person name="Montanini B."/>
            <person name="Hainaut M."/>
            <person name="Levati E."/>
            <person name="Barry K.W."/>
            <person name="Belfiori B."/>
            <person name="Cichocki N."/>
            <person name="Clum A."/>
            <person name="Dockter R.B."/>
            <person name="Fauchery L."/>
            <person name="Guy J."/>
            <person name="Iotti M."/>
            <person name="Le Tacon F."/>
            <person name="Lindquist E.A."/>
            <person name="Lipzen A."/>
            <person name="Malagnac F."/>
            <person name="Mello A."/>
            <person name="Molinier V."/>
            <person name="Miyauchi S."/>
            <person name="Poulain J."/>
            <person name="Riccioni C."/>
            <person name="Rubini A."/>
            <person name="Sitrit Y."/>
            <person name="Splivallo R."/>
            <person name="Traeger S."/>
            <person name="Wang M."/>
            <person name="Zifcakova L."/>
            <person name="Wipf D."/>
            <person name="Zambonelli A."/>
            <person name="Paolocci F."/>
            <person name="Nowrousian M."/>
            <person name="Ottonello S."/>
            <person name="Baldrian P."/>
            <person name="Spatafora J.W."/>
            <person name="Henrissat B."/>
            <person name="Nagy L.G."/>
            <person name="Aury J.M."/>
            <person name="Wincker P."/>
            <person name="Grigoriev I.V."/>
            <person name="Bonfante P."/>
            <person name="Martin F.M."/>
        </authorList>
    </citation>
    <scope>NUCLEOTIDE SEQUENCE [LARGE SCALE GENOMIC DNA]</scope>
    <source>
        <strain evidence="1 2">ATCC MYA-4762</strain>
    </source>
</reference>
<dbReference type="Proteomes" id="UP000267821">
    <property type="component" value="Unassembled WGS sequence"/>
</dbReference>
<dbReference type="EMBL" id="ML121544">
    <property type="protein sequence ID" value="RPB23693.1"/>
    <property type="molecule type" value="Genomic_DNA"/>
</dbReference>
<accession>A0A3N4LL90</accession>
<dbReference type="InParanoid" id="A0A3N4LL90"/>
<evidence type="ECO:0000313" key="1">
    <source>
        <dbReference type="EMBL" id="RPB23693.1"/>
    </source>
</evidence>
<organism evidence="1 2">
    <name type="scientific">Terfezia boudieri ATCC MYA-4762</name>
    <dbReference type="NCBI Taxonomy" id="1051890"/>
    <lineage>
        <taxon>Eukaryota</taxon>
        <taxon>Fungi</taxon>
        <taxon>Dikarya</taxon>
        <taxon>Ascomycota</taxon>
        <taxon>Pezizomycotina</taxon>
        <taxon>Pezizomycetes</taxon>
        <taxon>Pezizales</taxon>
        <taxon>Pezizaceae</taxon>
        <taxon>Terfezia</taxon>
    </lineage>
</organism>
<gene>
    <name evidence="1" type="ORF">L211DRAFT_849337</name>
</gene>
<keyword evidence="2" id="KW-1185">Reference proteome</keyword>
<sequence length="111" mass="11577">MKAGLTLPGLALPGLALPSLALPGLALPSLALLGLTLPSLALSGQIWNVLHAIVPTEGDLQDRSCISTPEGELCAGMDVAVDVTEDVAEDVAEDGSIWSPHRTVKLDWDWV</sequence>
<evidence type="ECO:0000313" key="2">
    <source>
        <dbReference type="Proteomes" id="UP000267821"/>
    </source>
</evidence>
<dbReference type="AlphaFoldDB" id="A0A3N4LL90"/>
<name>A0A3N4LL90_9PEZI</name>